<feature type="region of interest" description="Disordered" evidence="1">
    <location>
        <begin position="149"/>
        <end position="170"/>
    </location>
</feature>
<evidence type="ECO:0000313" key="3">
    <source>
        <dbReference type="Proteomes" id="UP000800082"/>
    </source>
</evidence>
<evidence type="ECO:0000256" key="1">
    <source>
        <dbReference type="SAM" id="MobiDB-lite"/>
    </source>
</evidence>
<reference evidence="2" key="1">
    <citation type="journal article" date="2020" name="Stud. Mycol.">
        <title>101 Dothideomycetes genomes: a test case for predicting lifestyles and emergence of pathogens.</title>
        <authorList>
            <person name="Haridas S."/>
            <person name="Albert R."/>
            <person name="Binder M."/>
            <person name="Bloem J."/>
            <person name="Labutti K."/>
            <person name="Salamov A."/>
            <person name="Andreopoulos B."/>
            <person name="Baker S."/>
            <person name="Barry K."/>
            <person name="Bills G."/>
            <person name="Bluhm B."/>
            <person name="Cannon C."/>
            <person name="Castanera R."/>
            <person name="Culley D."/>
            <person name="Daum C."/>
            <person name="Ezra D."/>
            <person name="Gonzalez J."/>
            <person name="Henrissat B."/>
            <person name="Kuo A."/>
            <person name="Liang C."/>
            <person name="Lipzen A."/>
            <person name="Lutzoni F."/>
            <person name="Magnuson J."/>
            <person name="Mondo S."/>
            <person name="Nolan M."/>
            <person name="Ohm R."/>
            <person name="Pangilinan J."/>
            <person name="Park H.-J."/>
            <person name="Ramirez L."/>
            <person name="Alfaro M."/>
            <person name="Sun H."/>
            <person name="Tritt A."/>
            <person name="Yoshinaga Y."/>
            <person name="Zwiers L.-H."/>
            <person name="Turgeon B."/>
            <person name="Goodwin S."/>
            <person name="Spatafora J."/>
            <person name="Crous P."/>
            <person name="Grigoriev I."/>
        </authorList>
    </citation>
    <scope>NUCLEOTIDE SEQUENCE</scope>
    <source>
        <strain evidence="2">CBS 183.55</strain>
    </source>
</reference>
<dbReference type="GeneID" id="54345355"/>
<evidence type="ECO:0000313" key="2">
    <source>
        <dbReference type="EMBL" id="KAF1927946.1"/>
    </source>
</evidence>
<name>A0A6A5RNM9_9PLEO</name>
<gene>
    <name evidence="2" type="ORF">M421DRAFT_164594</name>
</gene>
<accession>A0A6A5RNM9</accession>
<dbReference type="RefSeq" id="XP_033448198.1">
    <property type="nucleotide sequence ID" value="XM_033587709.1"/>
</dbReference>
<protein>
    <submittedName>
        <fullName evidence="2">Uncharacterized protein</fullName>
    </submittedName>
</protein>
<sequence>MSHRHLRQLLELERSRCQYSWMRLCVLDFSTPILLLPGFSLDLFIPTSFAMPDQGTQTSPAGQRISRDTFNFRVTIQLPSRSFQFLPEELILQNLHLPRSRTQRANLRYCRIRQFGINLFGIASAPPHRRTTRVSDFGHHRREVCRDLGGADDGGRTALHVPGSRSHRKRLQHHAIHANYSKSTGSGPACPSVATSS</sequence>
<dbReference type="Proteomes" id="UP000800082">
    <property type="component" value="Unassembled WGS sequence"/>
</dbReference>
<proteinExistence type="predicted"/>
<keyword evidence="3" id="KW-1185">Reference proteome</keyword>
<organism evidence="2 3">
    <name type="scientific">Didymella exigua CBS 183.55</name>
    <dbReference type="NCBI Taxonomy" id="1150837"/>
    <lineage>
        <taxon>Eukaryota</taxon>
        <taxon>Fungi</taxon>
        <taxon>Dikarya</taxon>
        <taxon>Ascomycota</taxon>
        <taxon>Pezizomycotina</taxon>
        <taxon>Dothideomycetes</taxon>
        <taxon>Pleosporomycetidae</taxon>
        <taxon>Pleosporales</taxon>
        <taxon>Pleosporineae</taxon>
        <taxon>Didymellaceae</taxon>
        <taxon>Didymella</taxon>
    </lineage>
</organism>
<dbReference type="EMBL" id="ML978970">
    <property type="protein sequence ID" value="KAF1927946.1"/>
    <property type="molecule type" value="Genomic_DNA"/>
</dbReference>
<dbReference type="AlphaFoldDB" id="A0A6A5RNM9"/>